<comment type="caution">
    <text evidence="1">The sequence shown here is derived from an EMBL/GenBank/DDBJ whole genome shotgun (WGS) entry which is preliminary data.</text>
</comment>
<keyword evidence="2" id="KW-1185">Reference proteome</keyword>
<organism evidence="1 2">
    <name type="scientific">Armadillidium nasatum</name>
    <dbReference type="NCBI Taxonomy" id="96803"/>
    <lineage>
        <taxon>Eukaryota</taxon>
        <taxon>Metazoa</taxon>
        <taxon>Ecdysozoa</taxon>
        <taxon>Arthropoda</taxon>
        <taxon>Crustacea</taxon>
        <taxon>Multicrustacea</taxon>
        <taxon>Malacostraca</taxon>
        <taxon>Eumalacostraca</taxon>
        <taxon>Peracarida</taxon>
        <taxon>Isopoda</taxon>
        <taxon>Oniscidea</taxon>
        <taxon>Crinocheta</taxon>
        <taxon>Armadillidiidae</taxon>
        <taxon>Armadillidium</taxon>
    </lineage>
</organism>
<dbReference type="EMBL" id="SEYY01023722">
    <property type="protein sequence ID" value="KAB7494628.1"/>
    <property type="molecule type" value="Genomic_DNA"/>
</dbReference>
<sequence>MIIRIRTIGPSKSSKLLVQIELTKMVTCVFSISPVQPELSKVLVIEPLKHSPTHQ</sequence>
<gene>
    <name evidence="1" type="ORF">Anas_11284</name>
</gene>
<reference evidence="1 2" key="1">
    <citation type="journal article" date="2019" name="PLoS Biol.">
        <title>Sex chromosomes control vertical transmission of feminizing Wolbachia symbionts in an isopod.</title>
        <authorList>
            <person name="Becking T."/>
            <person name="Chebbi M.A."/>
            <person name="Giraud I."/>
            <person name="Moumen B."/>
            <person name="Laverre T."/>
            <person name="Caubet Y."/>
            <person name="Peccoud J."/>
            <person name="Gilbert C."/>
            <person name="Cordaux R."/>
        </authorList>
    </citation>
    <scope>NUCLEOTIDE SEQUENCE [LARGE SCALE GENOMIC DNA]</scope>
    <source>
        <strain evidence="1">ANa2</strain>
        <tissue evidence="1">Whole body excluding digestive tract and cuticle</tissue>
    </source>
</reference>
<evidence type="ECO:0000313" key="1">
    <source>
        <dbReference type="EMBL" id="KAB7494628.1"/>
    </source>
</evidence>
<protein>
    <submittedName>
        <fullName evidence="1">Uncharacterized protein</fullName>
    </submittedName>
</protein>
<name>A0A5N5SLP5_9CRUS</name>
<accession>A0A5N5SLP5</accession>
<evidence type="ECO:0000313" key="2">
    <source>
        <dbReference type="Proteomes" id="UP000326759"/>
    </source>
</evidence>
<dbReference type="Proteomes" id="UP000326759">
    <property type="component" value="Unassembled WGS sequence"/>
</dbReference>
<dbReference type="AlphaFoldDB" id="A0A5N5SLP5"/>
<proteinExistence type="predicted"/>